<gene>
    <name evidence="3" type="ORF">Pfra01_000228800</name>
</gene>
<dbReference type="Gene3D" id="2.40.50.40">
    <property type="match status" value="1"/>
</dbReference>
<dbReference type="Pfam" id="PF00385">
    <property type="entry name" value="Chromo"/>
    <property type="match status" value="1"/>
</dbReference>
<organism evidence="3 4">
    <name type="scientific">Phytophthora fragariaefolia</name>
    <dbReference type="NCBI Taxonomy" id="1490495"/>
    <lineage>
        <taxon>Eukaryota</taxon>
        <taxon>Sar</taxon>
        <taxon>Stramenopiles</taxon>
        <taxon>Oomycota</taxon>
        <taxon>Peronosporomycetes</taxon>
        <taxon>Peronosporales</taxon>
        <taxon>Peronosporaceae</taxon>
        <taxon>Phytophthora</taxon>
    </lineage>
</organism>
<evidence type="ECO:0000313" key="4">
    <source>
        <dbReference type="Proteomes" id="UP001165121"/>
    </source>
</evidence>
<dbReference type="PROSITE" id="PS50013">
    <property type="entry name" value="CHROMO_2"/>
    <property type="match status" value="1"/>
</dbReference>
<accession>A0A9W6TVH9</accession>
<dbReference type="SMART" id="SM00298">
    <property type="entry name" value="CHROMO"/>
    <property type="match status" value="1"/>
</dbReference>
<name>A0A9W6TVH9_9STRA</name>
<protein>
    <submittedName>
        <fullName evidence="3">Unnamed protein product</fullName>
    </submittedName>
</protein>
<feature type="compositionally biased region" description="Acidic residues" evidence="1">
    <location>
        <begin position="37"/>
        <end position="47"/>
    </location>
</feature>
<dbReference type="InterPro" id="IPR016197">
    <property type="entry name" value="Chromo-like_dom_sf"/>
</dbReference>
<feature type="region of interest" description="Disordered" evidence="1">
    <location>
        <begin position="1"/>
        <end position="64"/>
    </location>
</feature>
<evidence type="ECO:0000256" key="1">
    <source>
        <dbReference type="SAM" id="MobiDB-lite"/>
    </source>
</evidence>
<feature type="domain" description="Chromo" evidence="2">
    <location>
        <begin position="90"/>
        <end position="152"/>
    </location>
</feature>
<dbReference type="InterPro" id="IPR000953">
    <property type="entry name" value="Chromo/chromo_shadow_dom"/>
</dbReference>
<keyword evidence="4" id="KW-1185">Reference proteome</keyword>
<proteinExistence type="predicted"/>
<dbReference type="Proteomes" id="UP001165121">
    <property type="component" value="Unassembled WGS sequence"/>
</dbReference>
<dbReference type="SUPFAM" id="SSF54160">
    <property type="entry name" value="Chromo domain-like"/>
    <property type="match status" value="1"/>
</dbReference>
<dbReference type="OrthoDB" id="433924at2759"/>
<dbReference type="AlphaFoldDB" id="A0A9W6TVH9"/>
<evidence type="ECO:0000259" key="2">
    <source>
        <dbReference type="PROSITE" id="PS50013"/>
    </source>
</evidence>
<dbReference type="InterPro" id="IPR023780">
    <property type="entry name" value="Chromo_domain"/>
</dbReference>
<reference evidence="3" key="1">
    <citation type="submission" date="2023-04" db="EMBL/GenBank/DDBJ databases">
        <title>Phytophthora fragariaefolia NBRC 109709.</title>
        <authorList>
            <person name="Ichikawa N."/>
            <person name="Sato H."/>
            <person name="Tonouchi N."/>
        </authorList>
    </citation>
    <scope>NUCLEOTIDE SEQUENCE</scope>
    <source>
        <strain evidence="3">NBRC 109709</strain>
    </source>
</reference>
<feature type="compositionally biased region" description="Basic and acidic residues" evidence="1">
    <location>
        <begin position="1"/>
        <end position="36"/>
    </location>
</feature>
<dbReference type="EMBL" id="BSXT01000185">
    <property type="protein sequence ID" value="GMF20096.1"/>
    <property type="molecule type" value="Genomic_DNA"/>
</dbReference>
<sequence>MAKEYQAVEKARRASEYNDSLSRQEKAYLPRPRVSENSEDNPEDAEDTSTPVDEGPKSLFEPGDSGWLLDFDEELLPEDSWEPDVLAGEYEVESILDDRRPMETSTRRSVRELLVKWAGYDEPTWEPMTNLSCGGLRYDYLREKRSSERLQMVQGADED</sequence>
<evidence type="ECO:0000313" key="3">
    <source>
        <dbReference type="EMBL" id="GMF20096.1"/>
    </source>
</evidence>
<comment type="caution">
    <text evidence="3">The sequence shown here is derived from an EMBL/GenBank/DDBJ whole genome shotgun (WGS) entry which is preliminary data.</text>
</comment>